<dbReference type="Pfam" id="PF00505">
    <property type="entry name" value="HMG_box"/>
    <property type="match status" value="1"/>
</dbReference>
<keyword evidence="2" id="KW-0539">Nucleus</keyword>
<protein>
    <recommendedName>
        <fullName evidence="3">HMG box domain-containing protein</fullName>
    </recommendedName>
</protein>
<sequence length="86" mass="10017">MFTAKRFSARILGTRMISNYPKSKSGKLLTPYIRFSQEVRNDIITSQPALDFKDIGRAIGERWRGLTEEARQRYKDEYAEAKKSDI</sequence>
<dbReference type="InterPro" id="IPR036910">
    <property type="entry name" value="HMG_box_dom_sf"/>
</dbReference>
<proteinExistence type="predicted"/>
<evidence type="ECO:0000259" key="3">
    <source>
        <dbReference type="PROSITE" id="PS50118"/>
    </source>
</evidence>
<organism evidence="4 5">
    <name type="scientific">Starmerella bacillaris</name>
    <name type="common">Yeast</name>
    <name type="synonym">Candida zemplinina</name>
    <dbReference type="NCBI Taxonomy" id="1247836"/>
    <lineage>
        <taxon>Eukaryota</taxon>
        <taxon>Fungi</taxon>
        <taxon>Dikarya</taxon>
        <taxon>Ascomycota</taxon>
        <taxon>Saccharomycotina</taxon>
        <taxon>Dipodascomycetes</taxon>
        <taxon>Dipodascales</taxon>
        <taxon>Trichomonascaceae</taxon>
        <taxon>Starmerella</taxon>
    </lineage>
</organism>
<dbReference type="Proteomes" id="UP001362899">
    <property type="component" value="Unassembled WGS sequence"/>
</dbReference>
<evidence type="ECO:0000256" key="2">
    <source>
        <dbReference type="PROSITE-ProRule" id="PRU00267"/>
    </source>
</evidence>
<dbReference type="GO" id="GO:0005634">
    <property type="term" value="C:nucleus"/>
    <property type="evidence" value="ECO:0007669"/>
    <property type="project" value="UniProtKB-UniRule"/>
</dbReference>
<keyword evidence="5" id="KW-1185">Reference proteome</keyword>
<dbReference type="PANTHER" id="PTHR48112">
    <property type="entry name" value="HIGH MOBILITY GROUP PROTEIN DSP1"/>
    <property type="match status" value="1"/>
</dbReference>
<dbReference type="PANTHER" id="PTHR48112:SF22">
    <property type="entry name" value="MITOCHONDRIAL TRANSCRIPTION FACTOR A, ISOFORM B"/>
    <property type="match status" value="1"/>
</dbReference>
<dbReference type="InterPro" id="IPR009071">
    <property type="entry name" value="HMG_box_dom"/>
</dbReference>
<dbReference type="SMART" id="SM00398">
    <property type="entry name" value="HMG"/>
    <property type="match status" value="1"/>
</dbReference>
<dbReference type="InterPro" id="IPR050342">
    <property type="entry name" value="HMGB"/>
</dbReference>
<dbReference type="GO" id="GO:0003677">
    <property type="term" value="F:DNA binding"/>
    <property type="evidence" value="ECO:0007669"/>
    <property type="project" value="UniProtKB-UniRule"/>
</dbReference>
<evidence type="ECO:0000313" key="4">
    <source>
        <dbReference type="EMBL" id="GMM49344.1"/>
    </source>
</evidence>
<dbReference type="PROSITE" id="PS50118">
    <property type="entry name" value="HMG_BOX_2"/>
    <property type="match status" value="1"/>
</dbReference>
<feature type="domain" description="HMG box" evidence="3">
    <location>
        <begin position="25"/>
        <end position="86"/>
    </location>
</feature>
<dbReference type="EMBL" id="BTGC01000001">
    <property type="protein sequence ID" value="GMM49344.1"/>
    <property type="molecule type" value="Genomic_DNA"/>
</dbReference>
<dbReference type="Gene3D" id="1.10.30.10">
    <property type="entry name" value="High mobility group box domain"/>
    <property type="match status" value="1"/>
</dbReference>
<feature type="DNA-binding region" description="HMG box" evidence="2">
    <location>
        <begin position="25"/>
        <end position="86"/>
    </location>
</feature>
<evidence type="ECO:0000256" key="1">
    <source>
        <dbReference type="ARBA" id="ARBA00023125"/>
    </source>
</evidence>
<keyword evidence="1 2" id="KW-0238">DNA-binding</keyword>
<dbReference type="CDD" id="cd00084">
    <property type="entry name" value="HMG-box_SF"/>
    <property type="match status" value="1"/>
</dbReference>
<accession>A0AAV5RCP4</accession>
<name>A0AAV5RCP4_STABA</name>
<dbReference type="SUPFAM" id="SSF47095">
    <property type="entry name" value="HMG-box"/>
    <property type="match status" value="1"/>
</dbReference>
<dbReference type="AlphaFoldDB" id="A0AAV5RCP4"/>
<evidence type="ECO:0000313" key="5">
    <source>
        <dbReference type="Proteomes" id="UP001362899"/>
    </source>
</evidence>
<reference evidence="4 5" key="1">
    <citation type="journal article" date="2023" name="Elife">
        <title>Identification of key yeast species and microbe-microbe interactions impacting larval growth of Drosophila in the wild.</title>
        <authorList>
            <person name="Mure A."/>
            <person name="Sugiura Y."/>
            <person name="Maeda R."/>
            <person name="Honda K."/>
            <person name="Sakurai N."/>
            <person name="Takahashi Y."/>
            <person name="Watada M."/>
            <person name="Katoh T."/>
            <person name="Gotoh A."/>
            <person name="Gotoh Y."/>
            <person name="Taniguchi I."/>
            <person name="Nakamura K."/>
            <person name="Hayashi T."/>
            <person name="Katayama T."/>
            <person name="Uemura T."/>
            <person name="Hattori Y."/>
        </authorList>
    </citation>
    <scope>NUCLEOTIDE SEQUENCE [LARGE SCALE GENOMIC DNA]</scope>
    <source>
        <strain evidence="4 5">SB-73</strain>
    </source>
</reference>
<gene>
    <name evidence="4" type="ORF">DASB73_003020</name>
</gene>
<comment type="caution">
    <text evidence="4">The sequence shown here is derived from an EMBL/GenBank/DDBJ whole genome shotgun (WGS) entry which is preliminary data.</text>
</comment>